<dbReference type="RefSeq" id="WP_117160366.1">
    <property type="nucleotide sequence ID" value="NZ_QVID01000002.1"/>
</dbReference>
<evidence type="ECO:0000256" key="2">
    <source>
        <dbReference type="SAM" id="Phobius"/>
    </source>
</evidence>
<dbReference type="OrthoDB" id="9934456at2"/>
<comment type="caution">
    <text evidence="3">The sequence shown here is derived from an EMBL/GenBank/DDBJ whole genome shotgun (WGS) entry which is preliminary data.</text>
</comment>
<feature type="compositionally biased region" description="Basic and acidic residues" evidence="1">
    <location>
        <begin position="1"/>
        <end position="14"/>
    </location>
</feature>
<accession>A0A3E1Q8F7</accession>
<evidence type="ECO:0000256" key="1">
    <source>
        <dbReference type="SAM" id="MobiDB-lite"/>
    </source>
</evidence>
<proteinExistence type="predicted"/>
<feature type="transmembrane region" description="Helical" evidence="2">
    <location>
        <begin position="53"/>
        <end position="74"/>
    </location>
</feature>
<keyword evidence="4" id="KW-1185">Reference proteome</keyword>
<feature type="region of interest" description="Disordered" evidence="1">
    <location>
        <begin position="1"/>
        <end position="35"/>
    </location>
</feature>
<evidence type="ECO:0000313" key="4">
    <source>
        <dbReference type="Proteomes" id="UP000261082"/>
    </source>
</evidence>
<evidence type="ECO:0000313" key="3">
    <source>
        <dbReference type="EMBL" id="RFN58419.1"/>
    </source>
</evidence>
<protein>
    <submittedName>
        <fullName evidence="3">Uncharacterized protein</fullName>
    </submittedName>
</protein>
<dbReference type="Proteomes" id="UP000261082">
    <property type="component" value="Unassembled WGS sequence"/>
</dbReference>
<keyword evidence="2" id="KW-0472">Membrane</keyword>
<sequence>MEAEKPKDKKESDLINKGNDSEIAEQDKMESHHTQGKSPIIKSFIEMCGRHPFATGLFAILGLIGLIFSIYGFLVDRSESISTTKQIDLVVDSISQKIVESNPVTRDRTLKNPIKLDLRGDHDNKYIDNIVFPDSQNVIMKELTLSEAKSLMHNIIYSQNYSTYDPFYGFSVSSISNKGFVQIAPYLLIDVTKVTSINEDLAGFYFGERGGGAILREFKANIFPKEGIQVAPMINATKGKYVNSIDYISLMPGEVEEFMLYLDFYPGFYYDLRIGLQIKFNGINSVIWDTNSFHRGVPSTKMPIYDFTSTKFNVKYHPDAEGFADYTDNFLERIHSDIDAYNSSRVFNMKMADLAGPVSPTQF</sequence>
<organism evidence="3 4">
    <name type="scientific">Marixanthomonas ophiurae</name>
    <dbReference type="NCBI Taxonomy" id="387659"/>
    <lineage>
        <taxon>Bacteria</taxon>
        <taxon>Pseudomonadati</taxon>
        <taxon>Bacteroidota</taxon>
        <taxon>Flavobacteriia</taxon>
        <taxon>Flavobacteriales</taxon>
        <taxon>Flavobacteriaceae</taxon>
        <taxon>Marixanthomonas</taxon>
    </lineage>
</organism>
<name>A0A3E1Q8F7_9FLAO</name>
<keyword evidence="2" id="KW-1133">Transmembrane helix</keyword>
<dbReference type="AlphaFoldDB" id="A0A3E1Q8F7"/>
<gene>
    <name evidence="3" type="ORF">DZ858_14460</name>
</gene>
<dbReference type="EMBL" id="QVID01000002">
    <property type="protein sequence ID" value="RFN58419.1"/>
    <property type="molecule type" value="Genomic_DNA"/>
</dbReference>
<keyword evidence="2" id="KW-0812">Transmembrane</keyword>
<reference evidence="3 4" key="1">
    <citation type="journal article" date="2007" name="Int. J. Syst. Evol. Microbiol.">
        <title>Marixanthomonas ophiurae gen. nov., sp. nov., a marine bacterium of the family Flavobacteriaceae isolated from a deep-sea brittle star.</title>
        <authorList>
            <person name="Romanenko L.A."/>
            <person name="Uchino M."/>
            <person name="Frolova G.M."/>
            <person name="Mikhailov V.V."/>
        </authorList>
    </citation>
    <scope>NUCLEOTIDE SEQUENCE [LARGE SCALE GENOMIC DNA]</scope>
    <source>
        <strain evidence="3 4">KMM 3046</strain>
    </source>
</reference>